<keyword evidence="2" id="KW-1185">Reference proteome</keyword>
<dbReference type="GO" id="GO:0016020">
    <property type="term" value="C:membrane"/>
    <property type="evidence" value="ECO:0000318"/>
    <property type="project" value="GO_Central"/>
</dbReference>
<dbReference type="Pfam" id="PF01757">
    <property type="entry name" value="Acyl_transf_3"/>
    <property type="match status" value="1"/>
</dbReference>
<reference evidence="1" key="2">
    <citation type="submission" date="2022-06" db="UniProtKB">
        <authorList>
            <consortium name="EnsemblMetazoa"/>
        </authorList>
    </citation>
    <scope>IDENTIFICATION</scope>
    <source>
        <strain evidence="1">PS312</strain>
    </source>
</reference>
<dbReference type="EnsemblMetazoa" id="PPA08462.1">
    <property type="protein sequence ID" value="PPA08462.1"/>
    <property type="gene ID" value="WBGene00098016"/>
</dbReference>
<dbReference type="InterPro" id="IPR043968">
    <property type="entry name" value="SGNH"/>
</dbReference>
<dbReference type="Pfam" id="PF19040">
    <property type="entry name" value="SGNH"/>
    <property type="match status" value="1"/>
</dbReference>
<gene>
    <name evidence="1" type="primary">WBGene00098016</name>
</gene>
<sequence length="752" mass="87111">MKRPDIQGIRGLSIAAVLTFHLDDKSFPAGFIGVDMFFVLSGYLMAVILFKEDHLNMTVFRHFYTRRFKRIVPLYAILLFSLAIIVPCFLLPRDVLKFCNDVVWAAAFSTNIQTVLEKRDYFTQLFDSNVLTHTWSLGVEIQYYLIVPLIVFSQRKLLKNCKYFPFTIILLTGKWNCFCREKVPWHFNYFPRQQYRSIPSLRGFGNFSLEDSLMKMDVFQLSENGKCLSLRCMKSTKYHQLDTDENANSDLDYHEKKQTKIFGAAFSNLFADVLSFVLFAFVFSPWIIFPISLLRIFSVILTSGLLVLGCEKHRQGVLLTNRPLVYLGDHSYVVYLAHWPIIVIWKNLADRSTFSANDILICLTNTFVISVLVNKTAEKYFIRTNDKTAAVFVGFLYGLLIMGLMFNVPLEMNKAMEARTFSKTSINITEAIAFNERAARNEYTQHMPFEECVDDPESRSMRPGFRDSRPNFECVWKRQNATGNVTILVTGNSIAQIATNILKWIIEKENFTQVAMMRLVSMPACYPLEVYYYTCTGFMNSLPQLVQAMKPDLTFVIFDELHINATRMNAPIVNVATDTATADFAAFLHPIVSASRFVVYDELYPRPSLMLTTGMGVAMQKRLSRNQSLDDLRAPLEEFKKYYAPYFARLDQLHFPNLIRHNTSAPLCAEEKGMCWWYNRRNLHSYFTDFSHLTVDGQELMRESYTKILNNSPRRKVEFHRARKINELHIIGSILVRERNSVIRIGIRRHVQ</sequence>
<dbReference type="PANTHER" id="PTHR23028:SF53">
    <property type="entry name" value="ACYL_TRANSF_3 DOMAIN-CONTAINING PROTEIN"/>
    <property type="match status" value="1"/>
</dbReference>
<dbReference type="Proteomes" id="UP000005239">
    <property type="component" value="Unassembled WGS sequence"/>
</dbReference>
<dbReference type="PANTHER" id="PTHR23028">
    <property type="entry name" value="ACETYLTRANSFERASE"/>
    <property type="match status" value="1"/>
</dbReference>
<protein>
    <submittedName>
        <fullName evidence="1">Acyltransferase</fullName>
    </submittedName>
</protein>
<dbReference type="GO" id="GO:0016747">
    <property type="term" value="F:acyltransferase activity, transferring groups other than amino-acyl groups"/>
    <property type="evidence" value="ECO:0007669"/>
    <property type="project" value="InterPro"/>
</dbReference>
<accession>A0A2A6B4Q6</accession>
<accession>A0A8R1U7W3</accession>
<dbReference type="GO" id="GO:0000271">
    <property type="term" value="P:polysaccharide biosynthetic process"/>
    <property type="evidence" value="ECO:0000318"/>
    <property type="project" value="GO_Central"/>
</dbReference>
<dbReference type="OrthoDB" id="92766at2759"/>
<evidence type="ECO:0000313" key="1">
    <source>
        <dbReference type="EnsemblMetazoa" id="PPA08462.1"/>
    </source>
</evidence>
<dbReference type="InterPro" id="IPR002656">
    <property type="entry name" value="Acyl_transf_3_dom"/>
</dbReference>
<reference evidence="2" key="1">
    <citation type="journal article" date="2008" name="Nat. Genet.">
        <title>The Pristionchus pacificus genome provides a unique perspective on nematode lifestyle and parasitism.</title>
        <authorList>
            <person name="Dieterich C."/>
            <person name="Clifton S.W."/>
            <person name="Schuster L.N."/>
            <person name="Chinwalla A."/>
            <person name="Delehaunty K."/>
            <person name="Dinkelacker I."/>
            <person name="Fulton L."/>
            <person name="Fulton R."/>
            <person name="Godfrey J."/>
            <person name="Minx P."/>
            <person name="Mitreva M."/>
            <person name="Roeseler W."/>
            <person name="Tian H."/>
            <person name="Witte H."/>
            <person name="Yang S.P."/>
            <person name="Wilson R.K."/>
            <person name="Sommer R.J."/>
        </authorList>
    </citation>
    <scope>NUCLEOTIDE SEQUENCE [LARGE SCALE GENOMIC DNA]</scope>
    <source>
        <strain evidence="2">PS312</strain>
    </source>
</reference>
<evidence type="ECO:0000313" key="2">
    <source>
        <dbReference type="Proteomes" id="UP000005239"/>
    </source>
</evidence>
<dbReference type="AlphaFoldDB" id="A0A2A6B4Q6"/>
<proteinExistence type="predicted"/>
<dbReference type="InterPro" id="IPR050879">
    <property type="entry name" value="Acyltransferase_3"/>
</dbReference>
<name>A0A2A6B4Q6_PRIPA</name>
<organism evidence="1 2">
    <name type="scientific">Pristionchus pacificus</name>
    <name type="common">Parasitic nematode worm</name>
    <dbReference type="NCBI Taxonomy" id="54126"/>
    <lineage>
        <taxon>Eukaryota</taxon>
        <taxon>Metazoa</taxon>
        <taxon>Ecdysozoa</taxon>
        <taxon>Nematoda</taxon>
        <taxon>Chromadorea</taxon>
        <taxon>Rhabditida</taxon>
        <taxon>Rhabditina</taxon>
        <taxon>Diplogasteromorpha</taxon>
        <taxon>Diplogasteroidea</taxon>
        <taxon>Neodiplogasteridae</taxon>
        <taxon>Pristionchus</taxon>
    </lineage>
</organism>